<feature type="compositionally biased region" description="Basic and acidic residues" evidence="1">
    <location>
        <begin position="271"/>
        <end position="281"/>
    </location>
</feature>
<evidence type="ECO:0000313" key="4">
    <source>
        <dbReference type="Proteomes" id="UP001596160"/>
    </source>
</evidence>
<accession>A0ABW0AGA4</accession>
<keyword evidence="2" id="KW-1133">Transmembrane helix</keyword>
<dbReference type="InterPro" id="IPR043857">
    <property type="entry name" value="DUF5819"/>
</dbReference>
<feature type="transmembrane region" description="Helical" evidence="2">
    <location>
        <begin position="100"/>
        <end position="124"/>
    </location>
</feature>
<evidence type="ECO:0000256" key="1">
    <source>
        <dbReference type="SAM" id="MobiDB-lite"/>
    </source>
</evidence>
<keyword evidence="4" id="KW-1185">Reference proteome</keyword>
<dbReference type="RefSeq" id="WP_344476098.1">
    <property type="nucleotide sequence ID" value="NZ_BAAASB010000006.1"/>
</dbReference>
<feature type="region of interest" description="Disordered" evidence="1">
    <location>
        <begin position="266"/>
        <end position="310"/>
    </location>
</feature>
<evidence type="ECO:0000256" key="2">
    <source>
        <dbReference type="SAM" id="Phobius"/>
    </source>
</evidence>
<reference evidence="4" key="1">
    <citation type="journal article" date="2019" name="Int. J. Syst. Evol. Microbiol.">
        <title>The Global Catalogue of Microorganisms (GCM) 10K type strain sequencing project: providing services to taxonomists for standard genome sequencing and annotation.</title>
        <authorList>
            <consortium name="The Broad Institute Genomics Platform"/>
            <consortium name="The Broad Institute Genome Sequencing Center for Infectious Disease"/>
            <person name="Wu L."/>
            <person name="Ma J."/>
        </authorList>
    </citation>
    <scope>NUCLEOTIDE SEQUENCE [LARGE SCALE GENOMIC DNA]</scope>
    <source>
        <strain evidence="4">PCU 266</strain>
    </source>
</reference>
<dbReference type="EMBL" id="JBHSKP010000004">
    <property type="protein sequence ID" value="MFC5151926.1"/>
    <property type="molecule type" value="Genomic_DNA"/>
</dbReference>
<evidence type="ECO:0000313" key="3">
    <source>
        <dbReference type="EMBL" id="MFC5151926.1"/>
    </source>
</evidence>
<dbReference type="Proteomes" id="UP001596160">
    <property type="component" value="Unassembled WGS sequence"/>
</dbReference>
<dbReference type="Pfam" id="PF19136">
    <property type="entry name" value="DUF5819"/>
    <property type="match status" value="1"/>
</dbReference>
<name>A0ABW0AGA4_9ACTN</name>
<feature type="compositionally biased region" description="Acidic residues" evidence="1">
    <location>
        <begin position="56"/>
        <end position="70"/>
    </location>
</feature>
<feature type="region of interest" description="Disordered" evidence="1">
    <location>
        <begin position="1"/>
        <end position="85"/>
    </location>
</feature>
<feature type="compositionally biased region" description="Gly residues" evidence="1">
    <location>
        <begin position="74"/>
        <end position="85"/>
    </location>
</feature>
<protein>
    <submittedName>
        <fullName evidence="3">DUF5819 family protein</fullName>
    </submittedName>
</protein>
<feature type="compositionally biased region" description="Basic and acidic residues" evidence="1">
    <location>
        <begin position="295"/>
        <end position="310"/>
    </location>
</feature>
<keyword evidence="2" id="KW-0472">Membrane</keyword>
<sequence length="310" mass="33334">MGSYENESVEGTGALRSPAVDGRPPEAPPHPPEQRKPWPDAILATPAPQGSGREDTDTDTDTDTDADGDADSGAGAGAGGGGGPAGPSGGVLALSPVYRAVAGVSLALVAGVACVHIAMVFLHVAPSNTVTKRHGETIGAWIYPEFEQNWKLFAPNPLQQNIAVQVKAEIRTREGGRETTGWINLTAQDAEAIRGNPLPSHIHQNELRRGWDFFLNAHDDKGRATGPRGRLSESYVRRIAMLRLDRQDLGGSVERIRMRSLTTTVEAPPWSEEKTDTRPVERLMPWWTVTPADRPGGEGEAPARRAEARR</sequence>
<keyword evidence="2" id="KW-0812">Transmembrane</keyword>
<comment type="caution">
    <text evidence="3">The sequence shown here is derived from an EMBL/GenBank/DDBJ whole genome shotgun (WGS) entry which is preliminary data.</text>
</comment>
<organism evidence="3 4">
    <name type="scientific">Streptomyces amakusaensis</name>
    <dbReference type="NCBI Taxonomy" id="67271"/>
    <lineage>
        <taxon>Bacteria</taxon>
        <taxon>Bacillati</taxon>
        <taxon>Actinomycetota</taxon>
        <taxon>Actinomycetes</taxon>
        <taxon>Kitasatosporales</taxon>
        <taxon>Streptomycetaceae</taxon>
        <taxon>Streptomyces</taxon>
    </lineage>
</organism>
<proteinExistence type="predicted"/>
<gene>
    <name evidence="3" type="ORF">ACFPRH_09280</name>
</gene>